<dbReference type="Proteomes" id="UP000186601">
    <property type="component" value="Unassembled WGS sequence"/>
</dbReference>
<feature type="compositionally biased region" description="Pro residues" evidence="2">
    <location>
        <begin position="299"/>
        <end position="313"/>
    </location>
</feature>
<feature type="compositionally biased region" description="Polar residues" evidence="2">
    <location>
        <begin position="480"/>
        <end position="497"/>
    </location>
</feature>
<feature type="region of interest" description="Disordered" evidence="2">
    <location>
        <begin position="1"/>
        <end position="87"/>
    </location>
</feature>
<feature type="region of interest" description="Disordered" evidence="2">
    <location>
        <begin position="552"/>
        <end position="780"/>
    </location>
</feature>
<feature type="compositionally biased region" description="Polar residues" evidence="2">
    <location>
        <begin position="600"/>
        <end position="629"/>
    </location>
</feature>
<comment type="caution">
    <text evidence="3">The sequence shown here is derived from an EMBL/GenBank/DDBJ whole genome shotgun (WGS) entry which is preliminary data.</text>
</comment>
<feature type="compositionally biased region" description="Polar residues" evidence="2">
    <location>
        <begin position="768"/>
        <end position="780"/>
    </location>
</feature>
<feature type="coiled-coil region" evidence="1">
    <location>
        <begin position="110"/>
        <end position="207"/>
    </location>
</feature>
<feature type="compositionally biased region" description="Basic and acidic residues" evidence="2">
    <location>
        <begin position="270"/>
        <end position="282"/>
    </location>
</feature>
<feature type="compositionally biased region" description="Polar residues" evidence="2">
    <location>
        <begin position="514"/>
        <end position="529"/>
    </location>
</feature>
<evidence type="ECO:0000313" key="3">
    <source>
        <dbReference type="EMBL" id="PSR74724.1"/>
    </source>
</evidence>
<dbReference type="CDD" id="cd06503">
    <property type="entry name" value="ATP-synt_Fo_b"/>
    <property type="match status" value="1"/>
</dbReference>
<keyword evidence="1" id="KW-0175">Coiled coil</keyword>
<feature type="compositionally biased region" description="Polar residues" evidence="2">
    <location>
        <begin position="30"/>
        <end position="42"/>
    </location>
</feature>
<proteinExistence type="predicted"/>
<gene>
    <name evidence="3" type="ORF">PHLCEN_2v9603</name>
</gene>
<organism evidence="3 4">
    <name type="scientific">Hermanssonia centrifuga</name>
    <dbReference type="NCBI Taxonomy" id="98765"/>
    <lineage>
        <taxon>Eukaryota</taxon>
        <taxon>Fungi</taxon>
        <taxon>Dikarya</taxon>
        <taxon>Basidiomycota</taxon>
        <taxon>Agaricomycotina</taxon>
        <taxon>Agaricomycetes</taxon>
        <taxon>Polyporales</taxon>
        <taxon>Meruliaceae</taxon>
        <taxon>Hermanssonia</taxon>
    </lineage>
</organism>
<name>A0A2R6NQA1_9APHY</name>
<feature type="compositionally biased region" description="Basic residues" evidence="2">
    <location>
        <begin position="58"/>
        <end position="67"/>
    </location>
</feature>
<reference evidence="3 4" key="1">
    <citation type="submission" date="2018-02" db="EMBL/GenBank/DDBJ databases">
        <title>Genome sequence of the basidiomycete white-rot fungus Phlebia centrifuga.</title>
        <authorList>
            <person name="Granchi Z."/>
            <person name="Peng M."/>
            <person name="de Vries R.P."/>
            <person name="Hilden K."/>
            <person name="Makela M.R."/>
            <person name="Grigoriev I."/>
            <person name="Riley R."/>
        </authorList>
    </citation>
    <scope>NUCLEOTIDE SEQUENCE [LARGE SCALE GENOMIC DNA]</scope>
    <source>
        <strain evidence="3 4">FBCC195</strain>
    </source>
</reference>
<feature type="region of interest" description="Disordered" evidence="2">
    <location>
        <begin position="239"/>
        <end position="533"/>
    </location>
</feature>
<feature type="compositionally biased region" description="Pro residues" evidence="2">
    <location>
        <begin position="657"/>
        <end position="667"/>
    </location>
</feature>
<evidence type="ECO:0000256" key="2">
    <source>
        <dbReference type="SAM" id="MobiDB-lite"/>
    </source>
</evidence>
<feature type="compositionally biased region" description="Acidic residues" evidence="2">
    <location>
        <begin position="255"/>
        <end position="269"/>
    </location>
</feature>
<sequence length="780" mass="85454">MSTTSLLGQLAEREGAEYPFPTVGDHTLQRPESLSTGSSDSDFTPPYLARSLPSHHSSSSRHRHRTRNDRPHRARNEDEDGNGDNASTKLLSQLVSRSNLRDVKQVRTLLILTNDRLEAETRRADQAEQRVVDALHRLRSANEATALAQADASRAQQQVRLYELQIQQAQSEINRAQEIVNEVERARRDAEEEAARARSVARKCKEQYVSAKAREEGRQEGYLEGLARGRTLGFSEAQGARVVSRQGGRKVILQNEDEDDESEESEEPEEPRVEARKVEQRRSRQSPVPASVPWVHRISPPPPAERYMPPPDSIQPSRHTSPEHPSDVAPFTSTLPFPTLITPLHAPSPSHIRPSPQTKHQPPPQTRIHSSSPSHTPVRPSISGSPRPLPVPVPRRTPEQDPVPIVVHNIPPSPSHPRVDVPPDGWIPYAANNDSSTILIPPPHELSGAVSPVDPSPTRSEAPLPVPNQVPYSVPGPSGSYRSNDVQPPQYASSVQSRDYAFGGAPLPIKPPSTGMNSPQSTRPSTMSQYDLLVPPPNQERIYRQGVDRQSIMAGSGPADEPPRPVRMHARQENTESHDDGRSPLGKIFRNRFKAKRAPSSAQTVPQITVESPSTETVSRPSTVMTTTEPHLLSPDQAHKILPTLTDILGSQSHPHSPNPLPIPPKPIASGDIQSPGTAPIYHSTAPGSRSYSPYITAPVPSNIVYPDPPGRPKSRSSRASSSRVPVPPSFSDETLGSGSYRSRKRQDSVTDSLGTLGGRLSPLSLPFGQQFSSFTIPDR</sequence>
<dbReference type="STRING" id="98765.A0A2R6NQA1"/>
<accession>A0A2R6NQA1</accession>
<dbReference type="EMBL" id="MLYV02000961">
    <property type="protein sequence ID" value="PSR74724.1"/>
    <property type="molecule type" value="Genomic_DNA"/>
</dbReference>
<keyword evidence="4" id="KW-1185">Reference proteome</keyword>
<evidence type="ECO:0000256" key="1">
    <source>
        <dbReference type="SAM" id="Coils"/>
    </source>
</evidence>
<evidence type="ECO:0000313" key="4">
    <source>
        <dbReference type="Proteomes" id="UP000186601"/>
    </source>
</evidence>
<dbReference type="OrthoDB" id="3268221at2759"/>
<feature type="compositionally biased region" description="Basic and acidic residues" evidence="2">
    <location>
        <begin position="570"/>
        <end position="582"/>
    </location>
</feature>
<dbReference type="AlphaFoldDB" id="A0A2R6NQA1"/>
<feature type="compositionally biased region" description="Low complexity" evidence="2">
    <location>
        <begin position="48"/>
        <end position="57"/>
    </location>
</feature>
<protein>
    <submittedName>
        <fullName evidence="3">Uncharacterized protein</fullName>
    </submittedName>
</protein>